<reference evidence="1 2" key="1">
    <citation type="submission" date="2021-04" db="EMBL/GenBank/DDBJ databases">
        <title>novel species isolated from subtropical streams in China.</title>
        <authorList>
            <person name="Lu H."/>
        </authorList>
    </citation>
    <scope>NUCLEOTIDE SEQUENCE [LARGE SCALE GENOMIC DNA]</scope>
    <source>
        <strain evidence="1 2">BYS107W</strain>
    </source>
</reference>
<gene>
    <name evidence="1" type="ORF">KDM92_12690</name>
</gene>
<sequence length="103" mass="12299">MNKENAKDYLPLVQALAEGKTIQRIYGRDYEWTDVGEINFEIPVSWHRIKPEQKKQWYRVALFKDGLTDTADNLMHEVIFKDHKNFVRWLTDRIEYTLPEGDA</sequence>
<proteinExistence type="predicted"/>
<dbReference type="Proteomes" id="UP000680158">
    <property type="component" value="Unassembled WGS sequence"/>
</dbReference>
<comment type="caution">
    <text evidence="1">The sequence shown here is derived from an EMBL/GenBank/DDBJ whole genome shotgun (WGS) entry which is preliminary data.</text>
</comment>
<name>A0A941I3H5_9BURK</name>
<evidence type="ECO:0000313" key="2">
    <source>
        <dbReference type="Proteomes" id="UP000680158"/>
    </source>
</evidence>
<protein>
    <submittedName>
        <fullName evidence="1">Uncharacterized protein</fullName>
    </submittedName>
</protein>
<dbReference type="AlphaFoldDB" id="A0A941I3H5"/>
<keyword evidence="2" id="KW-1185">Reference proteome</keyword>
<accession>A0A941I3H5</accession>
<dbReference type="EMBL" id="JAGSPM010000007">
    <property type="protein sequence ID" value="MBR7747442.1"/>
    <property type="molecule type" value="Genomic_DNA"/>
</dbReference>
<dbReference type="RefSeq" id="WP_212684835.1">
    <property type="nucleotide sequence ID" value="NZ_JAGSPM010000007.1"/>
</dbReference>
<organism evidence="1 2">
    <name type="scientific">Undibacterium baiyunense</name>
    <dbReference type="NCBI Taxonomy" id="2828731"/>
    <lineage>
        <taxon>Bacteria</taxon>
        <taxon>Pseudomonadati</taxon>
        <taxon>Pseudomonadota</taxon>
        <taxon>Betaproteobacteria</taxon>
        <taxon>Burkholderiales</taxon>
        <taxon>Oxalobacteraceae</taxon>
        <taxon>Undibacterium</taxon>
    </lineage>
</organism>
<evidence type="ECO:0000313" key="1">
    <source>
        <dbReference type="EMBL" id="MBR7747442.1"/>
    </source>
</evidence>